<accession>A0A8D5FQD5</accession>
<dbReference type="RefSeq" id="WP_228854841.1">
    <property type="nucleotide sequence ID" value="NZ_AP024086.1"/>
</dbReference>
<name>A0A8D5FQD5_9BACT</name>
<dbReference type="EMBL" id="AP024086">
    <property type="protein sequence ID" value="BCL62489.1"/>
    <property type="molecule type" value="Genomic_DNA"/>
</dbReference>
<dbReference type="AlphaFoldDB" id="A0A8D5FQD5"/>
<keyword evidence="2" id="KW-1185">Reference proteome</keyword>
<sequence length="390" mass="43441">MKEFCLDILIYAHDGRGLGHASRSIGIGMAVRRLYPQLKVLFVTGCRQSGELIGQVPLDWLKLPAYETVVVDGKSKGCMGKSMFSDRELGKLRAAELEHLIKLYRPRLVLVDHTPQGKHRELVPALAVSREIGTRWVLGIRGVIGAVSQVGSDLAGDLFRQYFHGLLWYGDKIILGDSHLKALEKRFGEVPRECGYVSRLAELAAWQGEFLQCREKLAGTVSVPWLGEHSMNFLEQLARALAVVPQNYGKWKLFIDTGTSVLRHRKIWKMFEGMDHCSLELPGEHYPQALLSSKMCVIYGGYNSIADALYCGIPALVLERKMQDREQHLHLEQLRKNGCDAIQAIAETELTRELLVSHLLAGLSQKNNSSSSVNLNGGVEAADILADMVL</sequence>
<evidence type="ECO:0000313" key="1">
    <source>
        <dbReference type="EMBL" id="BCL62489.1"/>
    </source>
</evidence>
<evidence type="ECO:0000313" key="2">
    <source>
        <dbReference type="Proteomes" id="UP000826725"/>
    </source>
</evidence>
<evidence type="ECO:0008006" key="3">
    <source>
        <dbReference type="Google" id="ProtNLM"/>
    </source>
</evidence>
<gene>
    <name evidence="1" type="ORF">DGMP_31820</name>
</gene>
<dbReference type="Proteomes" id="UP000826725">
    <property type="component" value="Chromosome"/>
</dbReference>
<organism evidence="1 2">
    <name type="scientific">Desulfomarina profundi</name>
    <dbReference type="NCBI Taxonomy" id="2772557"/>
    <lineage>
        <taxon>Bacteria</taxon>
        <taxon>Pseudomonadati</taxon>
        <taxon>Thermodesulfobacteriota</taxon>
        <taxon>Desulfobulbia</taxon>
        <taxon>Desulfobulbales</taxon>
        <taxon>Desulfobulbaceae</taxon>
        <taxon>Desulfomarina</taxon>
    </lineage>
</organism>
<reference evidence="1" key="1">
    <citation type="submission" date="2020-09" db="EMBL/GenBank/DDBJ databases">
        <title>Desulfogranum mesoprofundum gen. nov., sp. nov., a novel mesophilic, sulfate-reducing chemolithoautotroph isolated from a deep-sea hydrothermal vent chimney in the Suiyo Seamount.</title>
        <authorList>
            <person name="Hashimoto Y."/>
            <person name="Nakagawa S."/>
        </authorList>
    </citation>
    <scope>NUCLEOTIDE SEQUENCE</scope>
    <source>
        <strain evidence="1">KT2</strain>
    </source>
</reference>
<proteinExistence type="predicted"/>
<dbReference type="KEGG" id="dbk:DGMP_31820"/>
<protein>
    <recommendedName>
        <fullName evidence="3">Glycosyl transferase family 28 C-terminal domain-containing protein</fullName>
    </recommendedName>
</protein>